<dbReference type="InterPro" id="IPR050301">
    <property type="entry name" value="NTE"/>
</dbReference>
<evidence type="ECO:0000256" key="4">
    <source>
        <dbReference type="PROSITE-ProRule" id="PRU01161"/>
    </source>
</evidence>
<feature type="short sequence motif" description="GXSXG" evidence="4">
    <location>
        <begin position="40"/>
        <end position="44"/>
    </location>
</feature>
<sequence length="308" mass="33242">MKARLKIGLALGSGAARGWAHIGVLKALEAAKIRPDIVAGSSIGALVGAAYAAGNMSVLEQALMKLTRLQTARYFTINTGFTGFINQQRLHAFLSDHVAAEALQISDLQVKYANVATQLNTGREVWHTSGSVLDSVWASMAVPGLFPAVKIDDHWLVDGGLVNPVPISVCRALGADVVIAVNLNGDIVGKHFERNLQQTVPAEQPPDDFNLFDKLSDYVGKQKERLFASGHDEQQPPALFDTIAASINIAQDRITRSRMAGDPPDVLLQPRLSHIGLLEFYRAAEAIEEGYACVEKILPDIELCLGRG</sequence>
<dbReference type="Proteomes" id="UP000012019">
    <property type="component" value="Unassembled WGS sequence"/>
</dbReference>
<dbReference type="PROSITE" id="PS51635">
    <property type="entry name" value="PNPLA"/>
    <property type="match status" value="1"/>
</dbReference>
<keyword evidence="7" id="KW-1185">Reference proteome</keyword>
<dbReference type="GO" id="GO:0016042">
    <property type="term" value="P:lipid catabolic process"/>
    <property type="evidence" value="ECO:0007669"/>
    <property type="project" value="UniProtKB-UniRule"/>
</dbReference>
<protein>
    <submittedName>
        <fullName evidence="6">Patatin-like phospholipase</fullName>
    </submittedName>
</protein>
<dbReference type="InterPro" id="IPR016035">
    <property type="entry name" value="Acyl_Trfase/lysoPLipase"/>
</dbReference>
<organism evidence="6 7">
    <name type="scientific">Methylophaga lonarensis MPL</name>
    <dbReference type="NCBI Taxonomy" id="1286106"/>
    <lineage>
        <taxon>Bacteria</taxon>
        <taxon>Pseudomonadati</taxon>
        <taxon>Pseudomonadota</taxon>
        <taxon>Gammaproteobacteria</taxon>
        <taxon>Thiotrichales</taxon>
        <taxon>Piscirickettsiaceae</taxon>
        <taxon>Methylophaga</taxon>
    </lineage>
</organism>
<dbReference type="Pfam" id="PF01734">
    <property type="entry name" value="Patatin"/>
    <property type="match status" value="1"/>
</dbReference>
<dbReference type="RefSeq" id="WP_009726654.1">
    <property type="nucleotide sequence ID" value="NZ_APHR01000040.1"/>
</dbReference>
<evidence type="ECO:0000256" key="2">
    <source>
        <dbReference type="ARBA" id="ARBA00022963"/>
    </source>
</evidence>
<dbReference type="GO" id="GO:0016787">
    <property type="term" value="F:hydrolase activity"/>
    <property type="evidence" value="ECO:0007669"/>
    <property type="project" value="UniProtKB-UniRule"/>
</dbReference>
<dbReference type="Gene3D" id="3.40.1090.10">
    <property type="entry name" value="Cytosolic phospholipase A2 catalytic domain"/>
    <property type="match status" value="1"/>
</dbReference>
<proteinExistence type="predicted"/>
<feature type="short sequence motif" description="DGA/G" evidence="4">
    <location>
        <begin position="158"/>
        <end position="160"/>
    </location>
</feature>
<accession>M7NVT0</accession>
<feature type="active site" description="Nucleophile" evidence="4">
    <location>
        <position position="42"/>
    </location>
</feature>
<keyword evidence="3 4" id="KW-0443">Lipid metabolism</keyword>
<evidence type="ECO:0000256" key="1">
    <source>
        <dbReference type="ARBA" id="ARBA00022801"/>
    </source>
</evidence>
<comment type="caution">
    <text evidence="4">Lacks conserved residue(s) required for the propagation of feature annotation.</text>
</comment>
<keyword evidence="1 4" id="KW-0378">Hydrolase</keyword>
<comment type="caution">
    <text evidence="6">The sequence shown here is derived from an EMBL/GenBank/DDBJ whole genome shotgun (WGS) entry which is preliminary data.</text>
</comment>
<evidence type="ECO:0000313" key="7">
    <source>
        <dbReference type="Proteomes" id="UP000012019"/>
    </source>
</evidence>
<name>M7NVT0_9GAMM</name>
<dbReference type="STRING" id="1286106.MPL1_08382"/>
<feature type="domain" description="PNPLA" evidence="5">
    <location>
        <begin position="9"/>
        <end position="171"/>
    </location>
</feature>
<evidence type="ECO:0000259" key="5">
    <source>
        <dbReference type="PROSITE" id="PS51635"/>
    </source>
</evidence>
<evidence type="ECO:0000256" key="3">
    <source>
        <dbReference type="ARBA" id="ARBA00023098"/>
    </source>
</evidence>
<feature type="active site" description="Proton acceptor" evidence="4">
    <location>
        <position position="158"/>
    </location>
</feature>
<keyword evidence="2 4" id="KW-0442">Lipid degradation</keyword>
<dbReference type="EMBL" id="APHR01000040">
    <property type="protein sequence ID" value="EMR12863.1"/>
    <property type="molecule type" value="Genomic_DNA"/>
</dbReference>
<dbReference type="PANTHER" id="PTHR14226:SF76">
    <property type="entry name" value="NTE FAMILY PROTEIN RSSA"/>
    <property type="match status" value="1"/>
</dbReference>
<dbReference type="PATRIC" id="fig|1286106.3.peg.1683"/>
<evidence type="ECO:0000313" key="6">
    <source>
        <dbReference type="EMBL" id="EMR12863.1"/>
    </source>
</evidence>
<dbReference type="eggNOG" id="COG1752">
    <property type="taxonomic scope" value="Bacteria"/>
</dbReference>
<dbReference type="SUPFAM" id="SSF52151">
    <property type="entry name" value="FabD/lysophospholipase-like"/>
    <property type="match status" value="1"/>
</dbReference>
<dbReference type="InterPro" id="IPR002641">
    <property type="entry name" value="PNPLA_dom"/>
</dbReference>
<dbReference type="PANTHER" id="PTHR14226">
    <property type="entry name" value="NEUROPATHY TARGET ESTERASE/SWISS CHEESE D.MELANOGASTER"/>
    <property type="match status" value="1"/>
</dbReference>
<gene>
    <name evidence="6" type="ORF">MPL1_08382</name>
</gene>
<dbReference type="AlphaFoldDB" id="M7NVT0"/>
<reference evidence="6 7" key="1">
    <citation type="journal article" date="2013" name="Genome Announc.">
        <title>Draft Genome Sequence of Methylophaga lonarensis MPLT, a Haloalkaliphilic (Non-Methane-Utilizing) Methylotroph.</title>
        <authorList>
            <person name="Shetty S.A."/>
            <person name="Marathe N.P."/>
            <person name="Munot H."/>
            <person name="Antony C.P."/>
            <person name="Dhotre D.P."/>
            <person name="Murrell J.C."/>
            <person name="Shouche Y.S."/>
        </authorList>
    </citation>
    <scope>NUCLEOTIDE SEQUENCE [LARGE SCALE GENOMIC DNA]</scope>
    <source>
        <strain evidence="6 7">MPL</strain>
    </source>
</reference>